<sequence length="96" mass="11593">MYCLQWLLPMLLIPKNLYLHPTFIVDQIVFFYVYMIAFFIERRPCYSCTLIFLVAVSFLCYSDSDRCIFWPSCKTVFNGEMCEYYFEQTESVETRP</sequence>
<protein>
    <submittedName>
        <fullName evidence="2">Bladder cancer-associated protein</fullName>
    </submittedName>
</protein>
<accession>A0AC35FFW8</accession>
<evidence type="ECO:0000313" key="2">
    <source>
        <dbReference type="WBParaSite" id="PS1159_v2.g17135.t1"/>
    </source>
</evidence>
<dbReference type="WBParaSite" id="PS1159_v2.g17135.t1">
    <property type="protein sequence ID" value="PS1159_v2.g17135.t1"/>
    <property type="gene ID" value="PS1159_v2.g17135"/>
</dbReference>
<dbReference type="Proteomes" id="UP000887580">
    <property type="component" value="Unplaced"/>
</dbReference>
<evidence type="ECO:0000313" key="1">
    <source>
        <dbReference type="Proteomes" id="UP000887580"/>
    </source>
</evidence>
<name>A0AC35FFW8_9BILA</name>
<reference evidence="2" key="1">
    <citation type="submission" date="2022-11" db="UniProtKB">
        <authorList>
            <consortium name="WormBaseParasite"/>
        </authorList>
    </citation>
    <scope>IDENTIFICATION</scope>
</reference>
<proteinExistence type="predicted"/>
<organism evidence="1 2">
    <name type="scientific">Panagrolaimus sp. PS1159</name>
    <dbReference type="NCBI Taxonomy" id="55785"/>
    <lineage>
        <taxon>Eukaryota</taxon>
        <taxon>Metazoa</taxon>
        <taxon>Ecdysozoa</taxon>
        <taxon>Nematoda</taxon>
        <taxon>Chromadorea</taxon>
        <taxon>Rhabditida</taxon>
        <taxon>Tylenchina</taxon>
        <taxon>Panagrolaimomorpha</taxon>
        <taxon>Panagrolaimoidea</taxon>
        <taxon>Panagrolaimidae</taxon>
        <taxon>Panagrolaimus</taxon>
    </lineage>
</organism>